<dbReference type="EMBL" id="FLQX01000139">
    <property type="protein sequence ID" value="SBT08643.1"/>
    <property type="molecule type" value="Genomic_DNA"/>
</dbReference>
<evidence type="ECO:0008006" key="4">
    <source>
        <dbReference type="Google" id="ProtNLM"/>
    </source>
</evidence>
<sequence>MQTFTVRDLRERTGELIRGAEDGELSIVTKHGTPVFIAVPFDEKVLHKGVLAALAVKLFDDEAITLRQAAKIAGMLLGEFMEFCSAQGVSVVRLSADELEAELAHVEELARR</sequence>
<dbReference type="AlphaFoldDB" id="A0A1A8XX89"/>
<keyword evidence="3" id="KW-1185">Reference proteome</keyword>
<reference evidence="2 3" key="1">
    <citation type="submission" date="2016-06" db="EMBL/GenBank/DDBJ databases">
        <authorList>
            <person name="Kjaerup R.B."/>
            <person name="Dalgaard T.S."/>
            <person name="Juul-Madsen H.R."/>
        </authorList>
    </citation>
    <scope>NUCLEOTIDE SEQUENCE [LARGE SCALE GENOMIC DNA]</scope>
    <source>
        <strain evidence="2">3</strain>
    </source>
</reference>
<proteinExistence type="inferred from homology"/>
<dbReference type="InterPro" id="IPR005368">
    <property type="entry name" value="UPF0175"/>
</dbReference>
<dbReference type="InterPro" id="IPR036165">
    <property type="entry name" value="YefM-like_sf"/>
</dbReference>
<dbReference type="RefSeq" id="WP_186408380.1">
    <property type="nucleotide sequence ID" value="NZ_FLQX01000139.1"/>
</dbReference>
<comment type="similarity">
    <text evidence="1">Belongs to the phD/YefM antitoxin family.</text>
</comment>
<name>A0A1A8XX89_9PROT</name>
<protein>
    <recommendedName>
        <fullName evidence="4">Prevent-host-death family protein</fullName>
    </recommendedName>
</protein>
<dbReference type="STRING" id="1860102.ACCAA_600004"/>
<dbReference type="SUPFAM" id="SSF143120">
    <property type="entry name" value="YefM-like"/>
    <property type="match status" value="1"/>
</dbReference>
<dbReference type="Pfam" id="PF03683">
    <property type="entry name" value="UPF0175"/>
    <property type="match status" value="1"/>
</dbReference>
<dbReference type="NCBIfam" id="TIGR01552">
    <property type="entry name" value="phd_fam"/>
    <property type="match status" value="1"/>
</dbReference>
<organism evidence="2 3">
    <name type="scientific">Candidatus Accumulibacter aalborgensis</name>
    <dbReference type="NCBI Taxonomy" id="1860102"/>
    <lineage>
        <taxon>Bacteria</taxon>
        <taxon>Pseudomonadati</taxon>
        <taxon>Pseudomonadota</taxon>
        <taxon>Betaproteobacteria</taxon>
        <taxon>Candidatus Accumulibacter</taxon>
    </lineage>
</organism>
<dbReference type="Proteomes" id="UP000199169">
    <property type="component" value="Unassembled WGS sequence"/>
</dbReference>
<gene>
    <name evidence="2" type="ORF">ACCAA_600004</name>
</gene>
<accession>A0A1A8XX89</accession>
<dbReference type="Gene3D" id="3.40.1620.10">
    <property type="entry name" value="YefM-like domain"/>
    <property type="match status" value="1"/>
</dbReference>
<evidence type="ECO:0000313" key="3">
    <source>
        <dbReference type="Proteomes" id="UP000199169"/>
    </source>
</evidence>
<evidence type="ECO:0000256" key="1">
    <source>
        <dbReference type="ARBA" id="ARBA00009981"/>
    </source>
</evidence>
<evidence type="ECO:0000313" key="2">
    <source>
        <dbReference type="EMBL" id="SBT08643.1"/>
    </source>
</evidence>